<organism evidence="1 2">
    <name type="scientific">Puccinia graminis f. sp. tritici</name>
    <dbReference type="NCBI Taxonomy" id="56615"/>
    <lineage>
        <taxon>Eukaryota</taxon>
        <taxon>Fungi</taxon>
        <taxon>Dikarya</taxon>
        <taxon>Basidiomycota</taxon>
        <taxon>Pucciniomycotina</taxon>
        <taxon>Pucciniomycetes</taxon>
        <taxon>Pucciniales</taxon>
        <taxon>Pucciniaceae</taxon>
        <taxon>Puccinia</taxon>
    </lineage>
</organism>
<comment type="caution">
    <text evidence="1">The sequence shown here is derived from an EMBL/GenBank/DDBJ whole genome shotgun (WGS) entry which is preliminary data.</text>
</comment>
<accession>A0A5B0N1Q2</accession>
<sequence length="117" mass="12848">MTKVLNHAERLYKEKREDGTSCMCYGNEEARIGFVQILEAMWSYVRCRGGFCSGMTDKQAGRDARMVVPAEGMLAISESGGGGTQLKKGLAGVEEVGLRAGPAVLVERAEFRSREWI</sequence>
<gene>
    <name evidence="1" type="ORF">PGTUg99_034179</name>
</gene>
<evidence type="ECO:0000313" key="2">
    <source>
        <dbReference type="Proteomes" id="UP000325313"/>
    </source>
</evidence>
<evidence type="ECO:0000313" key="1">
    <source>
        <dbReference type="EMBL" id="KAA1082354.1"/>
    </source>
</evidence>
<dbReference type="EMBL" id="VDEP01000439">
    <property type="protein sequence ID" value="KAA1082354.1"/>
    <property type="molecule type" value="Genomic_DNA"/>
</dbReference>
<dbReference type="Proteomes" id="UP000325313">
    <property type="component" value="Unassembled WGS sequence"/>
</dbReference>
<name>A0A5B0N1Q2_PUCGR</name>
<dbReference type="AlphaFoldDB" id="A0A5B0N1Q2"/>
<protein>
    <submittedName>
        <fullName evidence="1">Uncharacterized protein</fullName>
    </submittedName>
</protein>
<reference evidence="1 2" key="1">
    <citation type="submission" date="2019-05" db="EMBL/GenBank/DDBJ databases">
        <title>Emergence of the Ug99 lineage of the wheat stem rust pathogen through somatic hybridization.</title>
        <authorList>
            <person name="Li F."/>
            <person name="Upadhyaya N.M."/>
            <person name="Sperschneider J."/>
            <person name="Matny O."/>
            <person name="Nguyen-Phuc H."/>
            <person name="Mago R."/>
            <person name="Raley C."/>
            <person name="Miller M.E."/>
            <person name="Silverstein K.A.T."/>
            <person name="Henningsen E."/>
            <person name="Hirsch C.D."/>
            <person name="Visser B."/>
            <person name="Pretorius Z.A."/>
            <person name="Steffenson B.J."/>
            <person name="Schwessinger B."/>
            <person name="Dodds P.N."/>
            <person name="Figueroa M."/>
        </authorList>
    </citation>
    <scope>NUCLEOTIDE SEQUENCE [LARGE SCALE GENOMIC DNA]</scope>
    <source>
        <strain evidence="1 2">Ug99</strain>
    </source>
</reference>
<proteinExistence type="predicted"/>